<feature type="compositionally biased region" description="Polar residues" evidence="7">
    <location>
        <begin position="854"/>
        <end position="866"/>
    </location>
</feature>
<evidence type="ECO:0000259" key="12">
    <source>
        <dbReference type="Pfam" id="PF14703"/>
    </source>
</evidence>
<evidence type="ECO:0000256" key="4">
    <source>
        <dbReference type="ARBA" id="ARBA00022692"/>
    </source>
</evidence>
<feature type="domain" description="CSC1/OSCA1-like cytosolic" evidence="12">
    <location>
        <begin position="191"/>
        <end position="340"/>
    </location>
</feature>
<dbReference type="Pfam" id="PF12621">
    <property type="entry name" value="PHM7_ext"/>
    <property type="match status" value="1"/>
</dbReference>
<evidence type="ECO:0000313" key="13">
    <source>
        <dbReference type="EMBL" id="KIK33999.1"/>
    </source>
</evidence>
<dbReference type="GO" id="GO:0005227">
    <property type="term" value="F:calcium-activated cation channel activity"/>
    <property type="evidence" value="ECO:0007669"/>
    <property type="project" value="InterPro"/>
</dbReference>
<dbReference type="InterPro" id="IPR045122">
    <property type="entry name" value="Csc1-like"/>
</dbReference>
<name>A0A0D0A7A9_9AGAM</name>
<feature type="transmembrane region" description="Helical" evidence="8">
    <location>
        <begin position="681"/>
        <end position="704"/>
    </location>
</feature>
<keyword evidence="14" id="KW-1185">Reference proteome</keyword>
<evidence type="ECO:0000259" key="10">
    <source>
        <dbReference type="Pfam" id="PF12621"/>
    </source>
</evidence>
<gene>
    <name evidence="13" type="ORF">CY34DRAFT_813217</name>
</gene>
<dbReference type="InterPro" id="IPR003864">
    <property type="entry name" value="CSC1/OSCA1-like_7TM"/>
</dbReference>
<dbReference type="Proteomes" id="UP000054485">
    <property type="component" value="Unassembled WGS sequence"/>
</dbReference>
<feature type="region of interest" description="Disordered" evidence="7">
    <location>
        <begin position="764"/>
        <end position="804"/>
    </location>
</feature>
<comment type="similarity">
    <text evidence="2">Belongs to the CSC1 (TC 1.A.17) family.</text>
</comment>
<dbReference type="InterPro" id="IPR022257">
    <property type="entry name" value="PHM7_ext"/>
</dbReference>
<proteinExistence type="inferred from homology"/>
<comment type="subcellular location">
    <subcellularLocation>
        <location evidence="1">Membrane</location>
        <topology evidence="1">Multi-pass membrane protein</topology>
    </subcellularLocation>
</comment>
<reference evidence="13 14" key="1">
    <citation type="submission" date="2014-04" db="EMBL/GenBank/DDBJ databases">
        <authorList>
            <consortium name="DOE Joint Genome Institute"/>
            <person name="Kuo A."/>
            <person name="Ruytinx J."/>
            <person name="Rineau F."/>
            <person name="Colpaert J."/>
            <person name="Kohler A."/>
            <person name="Nagy L.G."/>
            <person name="Floudas D."/>
            <person name="Copeland A."/>
            <person name="Barry K.W."/>
            <person name="Cichocki N."/>
            <person name="Veneault-Fourrey C."/>
            <person name="LaButti K."/>
            <person name="Lindquist E.A."/>
            <person name="Lipzen A."/>
            <person name="Lundell T."/>
            <person name="Morin E."/>
            <person name="Murat C."/>
            <person name="Sun H."/>
            <person name="Tunlid A."/>
            <person name="Henrissat B."/>
            <person name="Grigoriev I.V."/>
            <person name="Hibbett D.S."/>
            <person name="Martin F."/>
            <person name="Nordberg H.P."/>
            <person name="Cantor M.N."/>
            <person name="Hua S.X."/>
        </authorList>
    </citation>
    <scope>NUCLEOTIDE SEQUENCE [LARGE SCALE GENOMIC DNA]</scope>
    <source>
        <strain evidence="13 14">UH-Slu-Lm8-n1</strain>
    </source>
</reference>
<evidence type="ECO:0000256" key="1">
    <source>
        <dbReference type="ARBA" id="ARBA00004141"/>
    </source>
</evidence>
<dbReference type="Pfam" id="PF14703">
    <property type="entry name" value="PHM7_cyt"/>
    <property type="match status" value="1"/>
</dbReference>
<feature type="transmembrane region" description="Helical" evidence="8">
    <location>
        <begin position="615"/>
        <end position="635"/>
    </location>
</feature>
<dbReference type="AlphaFoldDB" id="A0A0D0A7A9"/>
<dbReference type="OrthoDB" id="1076608at2759"/>
<keyword evidence="5 8" id="KW-1133">Transmembrane helix</keyword>
<feature type="compositionally biased region" description="Polar residues" evidence="7">
    <location>
        <begin position="786"/>
        <end position="798"/>
    </location>
</feature>
<feature type="transmembrane region" description="Helical" evidence="8">
    <location>
        <begin position="473"/>
        <end position="500"/>
    </location>
</feature>
<evidence type="ECO:0000313" key="14">
    <source>
        <dbReference type="Proteomes" id="UP000054485"/>
    </source>
</evidence>
<evidence type="ECO:0000259" key="9">
    <source>
        <dbReference type="Pfam" id="PF02714"/>
    </source>
</evidence>
<organism evidence="13 14">
    <name type="scientific">Suillus luteus UH-Slu-Lm8-n1</name>
    <dbReference type="NCBI Taxonomy" id="930992"/>
    <lineage>
        <taxon>Eukaryota</taxon>
        <taxon>Fungi</taxon>
        <taxon>Dikarya</taxon>
        <taxon>Basidiomycota</taxon>
        <taxon>Agaricomycotina</taxon>
        <taxon>Agaricomycetes</taxon>
        <taxon>Agaricomycetidae</taxon>
        <taxon>Boletales</taxon>
        <taxon>Suillineae</taxon>
        <taxon>Suillaceae</taxon>
        <taxon>Suillus</taxon>
    </lineage>
</organism>
<feature type="domain" description="10TM putative phosphate transporter extracellular tail" evidence="10">
    <location>
        <begin position="800"/>
        <end position="882"/>
    </location>
</feature>
<evidence type="ECO:0000256" key="6">
    <source>
        <dbReference type="ARBA" id="ARBA00023136"/>
    </source>
</evidence>
<protein>
    <recommendedName>
        <fullName evidence="15">DUF221-domain-containing protein</fullName>
    </recommendedName>
</protein>
<dbReference type="STRING" id="930992.A0A0D0A7A9"/>
<feature type="compositionally biased region" description="Basic and acidic residues" evidence="7">
    <location>
        <begin position="764"/>
        <end position="777"/>
    </location>
</feature>
<feature type="region of interest" description="Disordered" evidence="7">
    <location>
        <begin position="851"/>
        <end position="879"/>
    </location>
</feature>
<reference evidence="14" key="2">
    <citation type="submission" date="2015-01" db="EMBL/GenBank/DDBJ databases">
        <title>Evolutionary Origins and Diversification of the Mycorrhizal Mutualists.</title>
        <authorList>
            <consortium name="DOE Joint Genome Institute"/>
            <consortium name="Mycorrhizal Genomics Consortium"/>
            <person name="Kohler A."/>
            <person name="Kuo A."/>
            <person name="Nagy L.G."/>
            <person name="Floudas D."/>
            <person name="Copeland A."/>
            <person name="Barry K.W."/>
            <person name="Cichocki N."/>
            <person name="Veneault-Fourrey C."/>
            <person name="LaButti K."/>
            <person name="Lindquist E.A."/>
            <person name="Lipzen A."/>
            <person name="Lundell T."/>
            <person name="Morin E."/>
            <person name="Murat C."/>
            <person name="Riley R."/>
            <person name="Ohm R."/>
            <person name="Sun H."/>
            <person name="Tunlid A."/>
            <person name="Henrissat B."/>
            <person name="Grigoriev I.V."/>
            <person name="Hibbett D.S."/>
            <person name="Martin F."/>
        </authorList>
    </citation>
    <scope>NUCLEOTIDE SEQUENCE [LARGE SCALE GENOMIC DNA]</scope>
    <source>
        <strain evidence="14">UH-Slu-Lm8-n1</strain>
    </source>
</reference>
<dbReference type="InterPro" id="IPR032880">
    <property type="entry name" value="CSC1/OSCA1-like_N"/>
</dbReference>
<dbReference type="EMBL" id="KN835827">
    <property type="protein sequence ID" value="KIK33999.1"/>
    <property type="molecule type" value="Genomic_DNA"/>
</dbReference>
<dbReference type="InParanoid" id="A0A0D0A7A9"/>
<keyword evidence="6 8" id="KW-0472">Membrane</keyword>
<feature type="domain" description="CSC1/OSCA1-like N-terminal transmembrane" evidence="11">
    <location>
        <begin position="17"/>
        <end position="167"/>
    </location>
</feature>
<feature type="transmembrane region" description="Helical" evidence="8">
    <location>
        <begin position="521"/>
        <end position="546"/>
    </location>
</feature>
<feature type="transmembrane region" description="Helical" evidence="8">
    <location>
        <begin position="12"/>
        <end position="38"/>
    </location>
</feature>
<keyword evidence="4 8" id="KW-0812">Transmembrane</keyword>
<evidence type="ECO:0008006" key="15">
    <source>
        <dbReference type="Google" id="ProtNLM"/>
    </source>
</evidence>
<evidence type="ECO:0000256" key="7">
    <source>
        <dbReference type="SAM" id="MobiDB-lite"/>
    </source>
</evidence>
<evidence type="ECO:0000256" key="3">
    <source>
        <dbReference type="ARBA" id="ARBA00022448"/>
    </source>
</evidence>
<dbReference type="PANTHER" id="PTHR13018">
    <property type="entry name" value="PROBABLE MEMBRANE PROTEIN DUF221-RELATED"/>
    <property type="match status" value="1"/>
</dbReference>
<keyword evidence="3" id="KW-0813">Transport</keyword>
<sequence>MSGVDQQTATSASTATFVTALVFNAAVFGIEIGLFTILRPYFKQIYERRTLVPVEKDRVKPFEAGFLTWPIALFKTDYRDVQQVNGPDAYLFVRFLRMMIRVLLPIWFISWIVLMPVTAVNNSSANNTGLDRFIFGNVSQDHQARYSAHVILAYLFTFWIYWNIKREMKHFTTVRQLHLINPAHSGSVQANTILVTGIPARQLSEPALRQLYSHLPGGVKKVWLNRDLKDLPSIYDRRLAACGKLESAETSLLSTAAKLRRKELKKADGAGDASPSADTERNLVLAERLVPRDKRPSHRLPVGFMPFSLPFIGETVDTIDWCRQEIAAATDLLTKGRQTLAEQGLSLPDDVNGDGKVDKSDHAKQTYPPLNSAFITFNQQIAAHLAVNALTHHEPYCMADRYLEVSPPDVIWGNLGLNPYEKRIRVAISYSATAALIIFWSIPVAFVGIISNIEGLCVRESWLAWLCKLPSAVIGIIQGILPPVLLAVLMMLLPIVLRLLGRFEGIPTRTGLELSLMTRYFIFQVVHSFLIVTLSSGIFAALPSLLSNPSSIPGLLAQYLPQASTFFLTYILLQGLSGVAGGFLSAVALILYYVKLFLLGSTPRSVYNIKYAQTTVAWGTLFPSITLLVVITFAYSIISPVINGLACFTFFLFYLLYKYLFLYQYTQPPSADTGGLFFPKAIQHVFVGMYIQQLCLCALFFLVTNPNGKRGALPEGVLMIVLIVLTAGFHAVINSSFGPLTKALPLSHAHKTFRHPAPSLDLRDVDGGFSSNRKETAEEVIEEGPSPTNKPRASSSESGAEHVPHNDYDDAFFARGPDGTEDYGFAQPAACRPQRIVWIPNDSLNLGREEVQTNKESGVKATTQDATMDEHGKVDVTGPPVDLAKVL</sequence>
<dbReference type="Pfam" id="PF02714">
    <property type="entry name" value="RSN1_7TM"/>
    <property type="match status" value="1"/>
</dbReference>
<feature type="domain" description="CSC1/OSCA1-like 7TM region" evidence="9">
    <location>
        <begin position="427"/>
        <end position="700"/>
    </location>
</feature>
<feature type="transmembrane region" description="Helical" evidence="8">
    <location>
        <begin position="566"/>
        <end position="594"/>
    </location>
</feature>
<dbReference type="HOGENOM" id="CLU_002458_2_0_1"/>
<dbReference type="FunCoup" id="A0A0D0A7A9">
    <property type="interactions" value="64"/>
</dbReference>
<accession>A0A0D0A7A9</accession>
<evidence type="ECO:0000256" key="2">
    <source>
        <dbReference type="ARBA" id="ARBA00007779"/>
    </source>
</evidence>
<dbReference type="PANTHER" id="PTHR13018:SF143">
    <property type="entry name" value="CSC1_OSCA1-LIKE 7TM REGION DOMAIN-CONTAINING PROTEIN"/>
    <property type="match status" value="1"/>
</dbReference>
<feature type="transmembrane region" description="Helical" evidence="8">
    <location>
        <begin position="641"/>
        <end position="660"/>
    </location>
</feature>
<feature type="transmembrane region" description="Helical" evidence="8">
    <location>
        <begin position="102"/>
        <end position="124"/>
    </location>
</feature>
<feature type="transmembrane region" description="Helical" evidence="8">
    <location>
        <begin position="427"/>
        <end position="453"/>
    </location>
</feature>
<feature type="transmembrane region" description="Helical" evidence="8">
    <location>
        <begin position="716"/>
        <end position="733"/>
    </location>
</feature>
<evidence type="ECO:0000256" key="5">
    <source>
        <dbReference type="ARBA" id="ARBA00022989"/>
    </source>
</evidence>
<dbReference type="GO" id="GO:0005886">
    <property type="term" value="C:plasma membrane"/>
    <property type="evidence" value="ECO:0007669"/>
    <property type="project" value="TreeGrafter"/>
</dbReference>
<dbReference type="InterPro" id="IPR027815">
    <property type="entry name" value="CSC1/OSCA1-like_cyt"/>
</dbReference>
<evidence type="ECO:0000259" key="11">
    <source>
        <dbReference type="Pfam" id="PF13967"/>
    </source>
</evidence>
<dbReference type="Pfam" id="PF13967">
    <property type="entry name" value="RSN1_TM"/>
    <property type="match status" value="1"/>
</dbReference>
<feature type="transmembrane region" description="Helical" evidence="8">
    <location>
        <begin position="144"/>
        <end position="162"/>
    </location>
</feature>
<evidence type="ECO:0000256" key="8">
    <source>
        <dbReference type="SAM" id="Phobius"/>
    </source>
</evidence>